<dbReference type="EMBL" id="AP018174">
    <property type="protein sequence ID" value="BAY17497.1"/>
    <property type="molecule type" value="Genomic_DNA"/>
</dbReference>
<keyword evidence="2" id="KW-1185">Reference proteome</keyword>
<name>A0A1Z4GJ13_9CYAN</name>
<evidence type="ECO:0000313" key="1">
    <source>
        <dbReference type="EMBL" id="BAY17497.1"/>
    </source>
</evidence>
<organism evidence="1 2">
    <name type="scientific">Anabaenopsis circularis NIES-21</name>
    <dbReference type="NCBI Taxonomy" id="1085406"/>
    <lineage>
        <taxon>Bacteria</taxon>
        <taxon>Bacillati</taxon>
        <taxon>Cyanobacteriota</taxon>
        <taxon>Cyanophyceae</taxon>
        <taxon>Nostocales</taxon>
        <taxon>Nodulariaceae</taxon>
        <taxon>Anabaenopsis</taxon>
    </lineage>
</organism>
<gene>
    <name evidence="1" type="ORF">NIES21_33350</name>
</gene>
<reference evidence="1 2" key="1">
    <citation type="submission" date="2017-06" db="EMBL/GenBank/DDBJ databases">
        <title>Genome sequencing of cyanobaciteial culture collection at National Institute for Environmental Studies (NIES).</title>
        <authorList>
            <person name="Hirose Y."/>
            <person name="Shimura Y."/>
            <person name="Fujisawa T."/>
            <person name="Nakamura Y."/>
            <person name="Kawachi M."/>
        </authorList>
    </citation>
    <scope>NUCLEOTIDE SEQUENCE [LARGE SCALE GENOMIC DNA]</scope>
    <source>
        <strain evidence="1 2">NIES-21</strain>
    </source>
</reference>
<dbReference type="Proteomes" id="UP000218287">
    <property type="component" value="Chromosome"/>
</dbReference>
<evidence type="ECO:0000313" key="2">
    <source>
        <dbReference type="Proteomes" id="UP000218287"/>
    </source>
</evidence>
<sequence>MSLADACLVRMTQLYPKSELLTFDSDFRIYRKNRNQLISVIMPEDA</sequence>
<proteinExistence type="predicted"/>
<protein>
    <submittedName>
        <fullName evidence="1">Uncharacterized protein</fullName>
    </submittedName>
</protein>
<dbReference type="AlphaFoldDB" id="A0A1Z4GJ13"/>
<accession>A0A1Z4GJ13</accession>